<evidence type="ECO:0000313" key="2">
    <source>
        <dbReference type="Proteomes" id="UP000013966"/>
    </source>
</evidence>
<dbReference type="PATRIC" id="fig|758793.3.peg.3384"/>
<dbReference type="KEGG" id="buo:BRPE64_BCDS04760"/>
<reference evidence="1 2" key="2">
    <citation type="journal article" date="2018" name="Int. J. Syst. Evol. Microbiol.">
        <title>Burkholderia insecticola sp. nov., a gut symbiotic bacterium of the bean bug Riptortus pedestris.</title>
        <authorList>
            <person name="Takeshita K."/>
            <person name="Tamaki H."/>
            <person name="Ohbayashi T."/>
            <person name="Meng X.-Y."/>
            <person name="Sone T."/>
            <person name="Mitani Y."/>
            <person name="Peeters C."/>
            <person name="Kikuchi Y."/>
            <person name="Vandamme P."/>
        </authorList>
    </citation>
    <scope>NUCLEOTIDE SEQUENCE [LARGE SCALE GENOMIC DNA]</scope>
    <source>
        <strain evidence="1">RPE64</strain>
    </source>
</reference>
<dbReference type="Proteomes" id="UP000013966">
    <property type="component" value="Chromosome 2"/>
</dbReference>
<sequence length="44" mass="4967">MAACAGRLQGAAAGSFRRRRPLRFDLGSISFWQMKPASLPFRFH</sequence>
<accession>R4X1N7</accession>
<protein>
    <submittedName>
        <fullName evidence="1">Uncharacterized protein</fullName>
    </submittedName>
</protein>
<reference evidence="1 2" key="1">
    <citation type="journal article" date="2013" name="Genome Announc.">
        <title>Complete Genome Sequence of Burkholderia sp. Strain RPE64, Bacterial Symbiont of the Bean Bug Riptortus pedestris.</title>
        <authorList>
            <person name="Shibata T.F."/>
            <person name="Maeda T."/>
            <person name="Nikoh N."/>
            <person name="Yamaguchi K."/>
            <person name="Oshima K."/>
            <person name="Hattori M."/>
            <person name="Nishiyama T."/>
            <person name="Hasebe M."/>
            <person name="Fukatsu T."/>
            <person name="Kikuchi Y."/>
            <person name="Shigenobu S."/>
        </authorList>
    </citation>
    <scope>NUCLEOTIDE SEQUENCE [LARGE SCALE GENOMIC DNA]</scope>
</reference>
<dbReference type="EMBL" id="AP013059">
    <property type="protein sequence ID" value="BAN25137.1"/>
    <property type="molecule type" value="Genomic_DNA"/>
</dbReference>
<proteinExistence type="predicted"/>
<organism evidence="1 2">
    <name type="scientific">Caballeronia insecticola</name>
    <dbReference type="NCBI Taxonomy" id="758793"/>
    <lineage>
        <taxon>Bacteria</taxon>
        <taxon>Pseudomonadati</taxon>
        <taxon>Pseudomonadota</taxon>
        <taxon>Betaproteobacteria</taxon>
        <taxon>Burkholderiales</taxon>
        <taxon>Burkholderiaceae</taxon>
        <taxon>Caballeronia</taxon>
    </lineage>
</organism>
<dbReference type="STRING" id="758793.BRPE64_BCDS04760"/>
<dbReference type="AlphaFoldDB" id="R4X1N7"/>
<name>R4X1N7_9BURK</name>
<dbReference type="HOGENOM" id="CLU_3213450_0_0_4"/>
<gene>
    <name evidence="1" type="ORF">BRPE64_BCDS04760</name>
</gene>
<evidence type="ECO:0000313" key="1">
    <source>
        <dbReference type="EMBL" id="BAN25137.1"/>
    </source>
</evidence>
<keyword evidence="2" id="KW-1185">Reference proteome</keyword>